<feature type="compositionally biased region" description="Basic and acidic residues" evidence="3">
    <location>
        <begin position="336"/>
        <end position="351"/>
    </location>
</feature>
<keyword evidence="2" id="KW-0964">Secreted</keyword>
<sequence>MTTLTGTSADDILIGGDGDDVLRGRGGADRLDGGAGLDIATYTDSAAGVTVDLLTGIGSGGDAEGDVLAGIEILHGSNASDTLTGGTSDDTLRGFAGDDRLEGGLGTDALDGGAGHDIAVYAGANTGIRIDFVTGVGAGHHIAGDVFTSIEGVEGGRFSDVLDGDAGRNTLTGNDGDDVLRGRGGADRLDGGAGLDVATYTDSAAGVTVDLLTGIGSGGDAEGDVLAGIEILHGSNASDTLTGGTSDDTLRGVAGDDRLEGGLGTDALDGGAGHDIAVYAGANTGIRIDFVTGVAAGHHIAGDVFTSIEGVEGGRFSDVLDGDAGRNTLTGNDGDDVLRGRGGADRLDGGA</sequence>
<dbReference type="SUPFAM" id="SSF51120">
    <property type="entry name" value="beta-Roll"/>
    <property type="match status" value="4"/>
</dbReference>
<feature type="non-terminal residue" evidence="4">
    <location>
        <position position="351"/>
    </location>
</feature>
<comment type="subcellular location">
    <subcellularLocation>
        <location evidence="1">Secreted</location>
    </subcellularLocation>
</comment>
<feature type="region of interest" description="Disordered" evidence="3">
    <location>
        <begin position="331"/>
        <end position="351"/>
    </location>
</feature>
<dbReference type="Pfam" id="PF00353">
    <property type="entry name" value="HemolysinCabind"/>
    <property type="match status" value="5"/>
</dbReference>
<evidence type="ECO:0000256" key="3">
    <source>
        <dbReference type="SAM" id="MobiDB-lite"/>
    </source>
</evidence>
<dbReference type="InterPro" id="IPR011049">
    <property type="entry name" value="Serralysin-like_metalloprot_C"/>
</dbReference>
<dbReference type="PANTHER" id="PTHR38340">
    <property type="entry name" value="S-LAYER PROTEIN"/>
    <property type="match status" value="1"/>
</dbReference>
<dbReference type="InterPro" id="IPR001343">
    <property type="entry name" value="Hemolysn_Ca-bd"/>
</dbReference>
<name>A0ABU9YSB0_9PROT</name>
<proteinExistence type="predicted"/>
<protein>
    <submittedName>
        <fullName evidence="4">Calcium-binding protein</fullName>
    </submittedName>
</protein>
<evidence type="ECO:0000313" key="5">
    <source>
        <dbReference type="Proteomes" id="UP001413721"/>
    </source>
</evidence>
<dbReference type="RefSeq" id="WP_345938592.1">
    <property type="nucleotide sequence ID" value="NZ_JBBKTW010000012.1"/>
</dbReference>
<dbReference type="PANTHER" id="PTHR38340:SF1">
    <property type="entry name" value="S-LAYER PROTEIN"/>
    <property type="match status" value="1"/>
</dbReference>
<dbReference type="EMBL" id="JBBKTW010000012">
    <property type="protein sequence ID" value="MEN2991698.1"/>
    <property type="molecule type" value="Genomic_DNA"/>
</dbReference>
<organism evidence="4 5">
    <name type="scientific">Tistrella arctica</name>
    <dbReference type="NCBI Taxonomy" id="3133430"/>
    <lineage>
        <taxon>Bacteria</taxon>
        <taxon>Pseudomonadati</taxon>
        <taxon>Pseudomonadota</taxon>
        <taxon>Alphaproteobacteria</taxon>
        <taxon>Geminicoccales</taxon>
        <taxon>Geminicoccaceae</taxon>
        <taxon>Tistrella</taxon>
    </lineage>
</organism>
<comment type="caution">
    <text evidence="4">The sequence shown here is derived from an EMBL/GenBank/DDBJ whole genome shotgun (WGS) entry which is preliminary data.</text>
</comment>
<dbReference type="PROSITE" id="PS00330">
    <property type="entry name" value="HEMOLYSIN_CALCIUM"/>
    <property type="match status" value="6"/>
</dbReference>
<dbReference type="Proteomes" id="UP001413721">
    <property type="component" value="Unassembled WGS sequence"/>
</dbReference>
<dbReference type="Gene3D" id="2.150.10.10">
    <property type="entry name" value="Serralysin-like metalloprotease, C-terminal"/>
    <property type="match status" value="5"/>
</dbReference>
<keyword evidence="5" id="KW-1185">Reference proteome</keyword>
<gene>
    <name evidence="4" type="ORF">WG926_25525</name>
</gene>
<accession>A0ABU9YSB0</accession>
<dbReference type="InterPro" id="IPR050557">
    <property type="entry name" value="RTX_toxin/Mannuronan_C5-epim"/>
</dbReference>
<reference evidence="4 5" key="1">
    <citation type="submission" date="2024-03" db="EMBL/GenBank/DDBJ databases">
        <title>High-quality draft genome sequencing of Tistrella sp. BH-R2-4.</title>
        <authorList>
            <person name="Dong C."/>
        </authorList>
    </citation>
    <scope>NUCLEOTIDE SEQUENCE [LARGE SCALE GENOMIC DNA]</scope>
    <source>
        <strain evidence="4 5">BH-R2-4</strain>
    </source>
</reference>
<dbReference type="InterPro" id="IPR018511">
    <property type="entry name" value="Hemolysin-typ_Ca-bd_CS"/>
</dbReference>
<evidence type="ECO:0000256" key="1">
    <source>
        <dbReference type="ARBA" id="ARBA00004613"/>
    </source>
</evidence>
<dbReference type="PRINTS" id="PR00313">
    <property type="entry name" value="CABNDNGRPT"/>
</dbReference>
<evidence type="ECO:0000313" key="4">
    <source>
        <dbReference type="EMBL" id="MEN2991698.1"/>
    </source>
</evidence>
<evidence type="ECO:0000256" key="2">
    <source>
        <dbReference type="ARBA" id="ARBA00022525"/>
    </source>
</evidence>